<evidence type="ECO:0000256" key="4">
    <source>
        <dbReference type="ARBA" id="ARBA00022898"/>
    </source>
</evidence>
<evidence type="ECO:0000256" key="7">
    <source>
        <dbReference type="RuleBase" id="RU000382"/>
    </source>
</evidence>
<dbReference type="GO" id="GO:0030170">
    <property type="term" value="F:pyridoxal phosphate binding"/>
    <property type="evidence" value="ECO:0007669"/>
    <property type="project" value="InterPro"/>
</dbReference>
<evidence type="ECO:0000313" key="8">
    <source>
        <dbReference type="EMBL" id="KAG5498749.1"/>
    </source>
</evidence>
<dbReference type="InterPro" id="IPR015424">
    <property type="entry name" value="PyrdxlP-dep_Trfase"/>
</dbReference>
<name>A0A836HTB4_9TRYP</name>
<keyword evidence="9" id="KW-1185">Reference proteome</keyword>
<dbReference type="RefSeq" id="XP_067755503.1">
    <property type="nucleotide sequence ID" value="XM_067899059.1"/>
</dbReference>
<evidence type="ECO:0000313" key="9">
    <source>
        <dbReference type="Proteomes" id="UP000674318"/>
    </source>
</evidence>
<feature type="modified residue" description="N6-(pyridoxal phosphate)lysine" evidence="6">
    <location>
        <position position="322"/>
    </location>
</feature>
<dbReference type="InterPro" id="IPR015422">
    <property type="entry name" value="PyrdxlP-dep_Trfase_small"/>
</dbReference>
<dbReference type="SUPFAM" id="SSF53383">
    <property type="entry name" value="PLP-dependent transferases"/>
    <property type="match status" value="1"/>
</dbReference>
<comment type="caution">
    <text evidence="8">The sequence shown here is derived from an EMBL/GenBank/DDBJ whole genome shotgun (WGS) entry which is preliminary data.</text>
</comment>
<dbReference type="KEGG" id="phet:94289136"/>
<evidence type="ECO:0000256" key="2">
    <source>
        <dbReference type="ARBA" id="ARBA00009533"/>
    </source>
</evidence>
<dbReference type="PRINTS" id="PR00800">
    <property type="entry name" value="YHDCRBOXLASE"/>
</dbReference>
<protein>
    <recommendedName>
        <fullName evidence="10">Tyrosine decarboxylase</fullName>
    </recommendedName>
</protein>
<dbReference type="Gene3D" id="1.20.1340.10">
    <property type="entry name" value="dopa decarboxylase, N-terminal domain"/>
    <property type="match status" value="1"/>
</dbReference>
<evidence type="ECO:0008006" key="10">
    <source>
        <dbReference type="Google" id="ProtNLM"/>
    </source>
</evidence>
<reference evidence="8 9" key="1">
    <citation type="submission" date="2021-02" db="EMBL/GenBank/DDBJ databases">
        <title>Porcisia hertigi Genome sequencing and assembly.</title>
        <authorList>
            <person name="Almutairi H."/>
            <person name="Gatherer D."/>
        </authorList>
    </citation>
    <scope>NUCLEOTIDE SEQUENCE [LARGE SCALE GENOMIC DNA]</scope>
    <source>
        <strain evidence="8 9">C119</strain>
    </source>
</reference>
<keyword evidence="4 6" id="KW-0663">Pyridoxal phosphate</keyword>
<proteinExistence type="inferred from homology"/>
<dbReference type="GO" id="GO:0005737">
    <property type="term" value="C:cytoplasm"/>
    <property type="evidence" value="ECO:0007669"/>
    <property type="project" value="TreeGrafter"/>
</dbReference>
<evidence type="ECO:0000256" key="6">
    <source>
        <dbReference type="PIRSR" id="PIRSR602129-50"/>
    </source>
</evidence>
<dbReference type="Proteomes" id="UP000674318">
    <property type="component" value="Unassembled WGS sequence"/>
</dbReference>
<dbReference type="EMBL" id="JAFJZO010000030">
    <property type="protein sequence ID" value="KAG5498749.1"/>
    <property type="molecule type" value="Genomic_DNA"/>
</dbReference>
<keyword evidence="3" id="KW-0210">Decarboxylase</keyword>
<dbReference type="InterPro" id="IPR010977">
    <property type="entry name" value="Aromatic_deC"/>
</dbReference>
<dbReference type="GO" id="GO:0019752">
    <property type="term" value="P:carboxylic acid metabolic process"/>
    <property type="evidence" value="ECO:0007669"/>
    <property type="project" value="InterPro"/>
</dbReference>
<evidence type="ECO:0000256" key="3">
    <source>
        <dbReference type="ARBA" id="ARBA00022793"/>
    </source>
</evidence>
<evidence type="ECO:0000256" key="1">
    <source>
        <dbReference type="ARBA" id="ARBA00001933"/>
    </source>
</evidence>
<dbReference type="Gene3D" id="3.90.1150.10">
    <property type="entry name" value="Aspartate Aminotransferase, domain 1"/>
    <property type="match status" value="1"/>
</dbReference>
<evidence type="ECO:0000256" key="5">
    <source>
        <dbReference type="ARBA" id="ARBA00023239"/>
    </source>
</evidence>
<dbReference type="PANTHER" id="PTHR11999:SF70">
    <property type="entry name" value="MIP05841P"/>
    <property type="match status" value="1"/>
</dbReference>
<dbReference type="GO" id="GO:0016831">
    <property type="term" value="F:carboxy-lyase activity"/>
    <property type="evidence" value="ECO:0007669"/>
    <property type="project" value="UniProtKB-KW"/>
</dbReference>
<comment type="similarity">
    <text evidence="2 7">Belongs to the group II decarboxylase family.</text>
</comment>
<dbReference type="Gene3D" id="3.40.640.10">
    <property type="entry name" value="Type I PLP-dependent aspartate aminotransferase-like (Major domain)"/>
    <property type="match status" value="1"/>
</dbReference>
<organism evidence="8 9">
    <name type="scientific">Porcisia hertigi</name>
    <dbReference type="NCBI Taxonomy" id="2761500"/>
    <lineage>
        <taxon>Eukaryota</taxon>
        <taxon>Discoba</taxon>
        <taxon>Euglenozoa</taxon>
        <taxon>Kinetoplastea</taxon>
        <taxon>Metakinetoplastina</taxon>
        <taxon>Trypanosomatida</taxon>
        <taxon>Trypanosomatidae</taxon>
        <taxon>Leishmaniinae</taxon>
        <taxon>Porcisia</taxon>
    </lineage>
</organism>
<dbReference type="GO" id="GO:0006520">
    <property type="term" value="P:amino acid metabolic process"/>
    <property type="evidence" value="ECO:0007669"/>
    <property type="project" value="InterPro"/>
</dbReference>
<dbReference type="PANTHER" id="PTHR11999">
    <property type="entry name" value="GROUP II PYRIDOXAL-5-PHOSPHATE DECARBOXYLASE"/>
    <property type="match status" value="1"/>
</dbReference>
<accession>A0A836HTB4</accession>
<dbReference type="AlphaFoldDB" id="A0A836HTB4"/>
<dbReference type="InterPro" id="IPR015421">
    <property type="entry name" value="PyrdxlP-dep_Trfase_major"/>
</dbReference>
<dbReference type="GeneID" id="94289136"/>
<gene>
    <name evidence="8" type="ORF">JKF63_03037</name>
</gene>
<dbReference type="Pfam" id="PF00282">
    <property type="entry name" value="Pyridoxal_deC"/>
    <property type="match status" value="1"/>
</dbReference>
<dbReference type="InterPro" id="IPR002129">
    <property type="entry name" value="PyrdxlP-dep_de-COase"/>
</dbReference>
<comment type="cofactor">
    <cofactor evidence="1 6 7">
        <name>pyridoxal 5'-phosphate</name>
        <dbReference type="ChEBI" id="CHEBI:597326"/>
    </cofactor>
</comment>
<dbReference type="OrthoDB" id="286427at2759"/>
<sequence length="536" mass="59723">MQATCPPLPPTTSTMDWEKFRAEGHRVIDFVADYHRSLKNRELPVSSGVLPGYLKRCISDKTAPQTSSPVFENILDDIQAHIIPGMTHWQHPNFFSWFPAQLSPAALLGDIIASGLNQPGFSWMASPAATELETIVMDWLARAFGIPDAMTWEGTGGGVLQPSASEAAVVALLAAKNRALEMMASDEEKSVASAKLVCYVSDQAHFCVEKAARIVSLWHVRKIKTRREAGGNCPMRGDDLRKAVEADVAAGLIPCMVSMNYGTTGICATDDFRGIASVCQDYSIWLNLDAAYAGATAICPEMRAPLLPAFEKADSLFINGSKWFSMMTNASFFFFRERKYIVASLSATGVYLANKYTDANVVVDFKDYQLGLTRPFRALKVYTTLRYMGLEGIQTTIRRHCALAKYLHDLLRVRLGDDIEFPVEPKFGLVCFRIAEDDAANKRNYALLRAAEEERRVMVVHHVLDDRVIVRVALSYPGLTERDMEDLADYFSEKSREVIANNPLSRDEFVCDPEEALYEKPTAFPDSKRHEKIVTG</sequence>
<keyword evidence="5 7" id="KW-0456">Lyase</keyword>